<evidence type="ECO:0000313" key="7">
    <source>
        <dbReference type="EMBL" id="NOI83559.1"/>
    </source>
</evidence>
<feature type="domain" description="Cytochrome c" evidence="6">
    <location>
        <begin position="23"/>
        <end position="109"/>
    </location>
</feature>
<dbReference type="RefSeq" id="WP_171325810.1">
    <property type="nucleotide sequence ID" value="NZ_VTXO01000018.1"/>
</dbReference>
<evidence type="ECO:0000256" key="5">
    <source>
        <dbReference type="SAM" id="SignalP"/>
    </source>
</evidence>
<protein>
    <submittedName>
        <fullName evidence="7">Cytochrome c</fullName>
    </submittedName>
</protein>
<gene>
    <name evidence="7" type="ORF">F0237_23150</name>
</gene>
<evidence type="ECO:0000256" key="1">
    <source>
        <dbReference type="ARBA" id="ARBA00022617"/>
    </source>
</evidence>
<dbReference type="Pfam" id="PF13442">
    <property type="entry name" value="Cytochrome_CBB3"/>
    <property type="match status" value="1"/>
</dbReference>
<feature type="chain" id="PRO_5042001983" evidence="5">
    <location>
        <begin position="21"/>
        <end position="110"/>
    </location>
</feature>
<evidence type="ECO:0000256" key="3">
    <source>
        <dbReference type="ARBA" id="ARBA00023004"/>
    </source>
</evidence>
<dbReference type="Gene3D" id="1.10.760.10">
    <property type="entry name" value="Cytochrome c-like domain"/>
    <property type="match status" value="1"/>
</dbReference>
<dbReference type="GO" id="GO:0020037">
    <property type="term" value="F:heme binding"/>
    <property type="evidence" value="ECO:0007669"/>
    <property type="project" value="InterPro"/>
</dbReference>
<dbReference type="Proteomes" id="UP000572722">
    <property type="component" value="Unassembled WGS sequence"/>
</dbReference>
<evidence type="ECO:0000256" key="4">
    <source>
        <dbReference type="PROSITE-ProRule" id="PRU00433"/>
    </source>
</evidence>
<organism evidence="7 8">
    <name type="scientific">Vibrio tubiashii</name>
    <dbReference type="NCBI Taxonomy" id="29498"/>
    <lineage>
        <taxon>Bacteria</taxon>
        <taxon>Pseudomonadati</taxon>
        <taxon>Pseudomonadota</taxon>
        <taxon>Gammaproteobacteria</taxon>
        <taxon>Vibrionales</taxon>
        <taxon>Vibrionaceae</taxon>
        <taxon>Vibrio</taxon>
        <taxon>Vibrio oreintalis group</taxon>
    </lineage>
</organism>
<dbReference type="GO" id="GO:0009055">
    <property type="term" value="F:electron transfer activity"/>
    <property type="evidence" value="ECO:0007669"/>
    <property type="project" value="InterPro"/>
</dbReference>
<proteinExistence type="predicted"/>
<keyword evidence="5" id="KW-0732">Signal</keyword>
<dbReference type="AlphaFoldDB" id="A0AAE5LKC8"/>
<evidence type="ECO:0000256" key="2">
    <source>
        <dbReference type="ARBA" id="ARBA00022723"/>
    </source>
</evidence>
<accession>A0AAE5LKC8</accession>
<dbReference type="SUPFAM" id="SSF46626">
    <property type="entry name" value="Cytochrome c"/>
    <property type="match status" value="1"/>
</dbReference>
<dbReference type="EMBL" id="VTXO01000018">
    <property type="protein sequence ID" value="NOI83559.1"/>
    <property type="molecule type" value="Genomic_DNA"/>
</dbReference>
<keyword evidence="2 4" id="KW-0479">Metal-binding</keyword>
<reference evidence="7 8" key="1">
    <citation type="submission" date="2019-08" db="EMBL/GenBank/DDBJ databases">
        <title>Draft genome sequencing and comparative genomics of hatchery-associated Vibrios.</title>
        <authorList>
            <person name="Kehlet-Delgado H."/>
            <person name="Mueller R.S."/>
        </authorList>
    </citation>
    <scope>NUCLEOTIDE SEQUENCE [LARGE SCALE GENOMIC DNA]</scope>
    <source>
        <strain evidence="7 8">01-65-5-1</strain>
    </source>
</reference>
<dbReference type="GO" id="GO:0046872">
    <property type="term" value="F:metal ion binding"/>
    <property type="evidence" value="ECO:0007669"/>
    <property type="project" value="UniProtKB-KW"/>
</dbReference>
<sequence length="110" mass="11864">MNKLALIPLLSISAISFAHANTIDIEKGENNYKTLCISCHGEKGHGDGIAGKALAEQPSNIYAGLNSWFETEAELIDTVLNGNEGMPAWSAVLTEQDVKGIFAYINKINE</sequence>
<comment type="caution">
    <text evidence="7">The sequence shown here is derived from an EMBL/GenBank/DDBJ whole genome shotgun (WGS) entry which is preliminary data.</text>
</comment>
<keyword evidence="1 4" id="KW-0349">Heme</keyword>
<keyword evidence="3 4" id="KW-0408">Iron</keyword>
<dbReference type="InterPro" id="IPR009056">
    <property type="entry name" value="Cyt_c-like_dom"/>
</dbReference>
<evidence type="ECO:0000313" key="8">
    <source>
        <dbReference type="Proteomes" id="UP000572722"/>
    </source>
</evidence>
<name>A0AAE5LKC8_9VIBR</name>
<dbReference type="InterPro" id="IPR036909">
    <property type="entry name" value="Cyt_c-like_dom_sf"/>
</dbReference>
<dbReference type="PROSITE" id="PS51007">
    <property type="entry name" value="CYTC"/>
    <property type="match status" value="1"/>
</dbReference>
<feature type="signal peptide" evidence="5">
    <location>
        <begin position="1"/>
        <end position="20"/>
    </location>
</feature>
<evidence type="ECO:0000259" key="6">
    <source>
        <dbReference type="PROSITE" id="PS51007"/>
    </source>
</evidence>